<sequence length="226" mass="25962">MANVRGTGVLGDESSTSRLRNAVFDEIVPSSDWTEDLDGHYLLVDLPDFKKEQVKIQVVNNGQIKIYGERKVNENKYIRFNQTFKAPQESDLDGITAKFDGEILYLTVPKKKVLVPSHENNDQNLHQKSADEKLKKKDHHDGINHHNKDQKEEKEHQKTKTEGEKEASKSPLYFPDESIRRWERETNYLKSAMGMLNKNKALVVTAILAFSLGMFITRKFESDNGE</sequence>
<dbReference type="GO" id="GO:0006952">
    <property type="term" value="P:defense response"/>
    <property type="evidence" value="ECO:0007669"/>
    <property type="project" value="UniProtKB-KW"/>
</dbReference>
<evidence type="ECO:0000313" key="8">
    <source>
        <dbReference type="EMBL" id="KAF4403216.1"/>
    </source>
</evidence>
<dbReference type="AlphaFoldDB" id="A0A7J6I7C9"/>
<dbReference type="PANTHER" id="PTHR43670:SF130">
    <property type="entry name" value="INACTIVE PROTEIN RESTRICTED TEV MOVEMENT 2-LIKE"/>
    <property type="match status" value="1"/>
</dbReference>
<dbReference type="EMBL" id="JAATIQ010000005">
    <property type="protein sequence ID" value="KAF4403216.1"/>
    <property type="molecule type" value="Genomic_DNA"/>
</dbReference>
<dbReference type="SUPFAM" id="SSF49764">
    <property type="entry name" value="HSP20-like chaperones"/>
    <property type="match status" value="1"/>
</dbReference>
<evidence type="ECO:0000256" key="3">
    <source>
        <dbReference type="ARBA" id="ARBA00022821"/>
    </source>
</evidence>
<evidence type="ECO:0000256" key="2">
    <source>
        <dbReference type="ARBA" id="ARBA00022475"/>
    </source>
</evidence>
<dbReference type="InterPro" id="IPR008978">
    <property type="entry name" value="HSP20-like_chaperone"/>
</dbReference>
<dbReference type="Proteomes" id="UP000583929">
    <property type="component" value="Unassembled WGS sequence"/>
</dbReference>
<gene>
    <name evidence="8" type="ORF">G4B88_027987</name>
</gene>
<dbReference type="Gene3D" id="2.60.40.790">
    <property type="match status" value="1"/>
</dbReference>
<dbReference type="Pfam" id="PF00011">
    <property type="entry name" value="HSP20"/>
    <property type="match status" value="1"/>
</dbReference>
<name>A0A7J6I7C9_CANSA</name>
<protein>
    <recommendedName>
        <fullName evidence="7">SHSP domain-containing protein</fullName>
    </recommendedName>
</protein>
<dbReference type="GO" id="GO:0034605">
    <property type="term" value="P:cellular response to heat"/>
    <property type="evidence" value="ECO:0007669"/>
    <property type="project" value="TreeGrafter"/>
</dbReference>
<keyword evidence="2" id="KW-0472">Membrane</keyword>
<evidence type="ECO:0000256" key="6">
    <source>
        <dbReference type="SAM" id="MobiDB-lite"/>
    </source>
</evidence>
<keyword evidence="2" id="KW-1003">Cell membrane</keyword>
<reference evidence="8 9" key="1">
    <citation type="journal article" date="2020" name="bioRxiv">
        <title>Sequence and annotation of 42 cannabis genomes reveals extensive copy number variation in cannabinoid synthesis and pathogen resistance genes.</title>
        <authorList>
            <person name="Mckernan K.J."/>
            <person name="Helbert Y."/>
            <person name="Kane L.T."/>
            <person name="Ebling H."/>
            <person name="Zhang L."/>
            <person name="Liu B."/>
            <person name="Eaton Z."/>
            <person name="Mclaughlin S."/>
            <person name="Kingan S."/>
            <person name="Baybayan P."/>
            <person name="Concepcion G."/>
            <person name="Jordan M."/>
            <person name="Riva A."/>
            <person name="Barbazuk W."/>
            <person name="Harkins T."/>
        </authorList>
    </citation>
    <scope>NUCLEOTIDE SEQUENCE [LARGE SCALE GENOMIC DNA]</scope>
    <source>
        <strain evidence="9">cv. Jamaican Lion 4</strain>
        <tissue evidence="8">Leaf</tissue>
    </source>
</reference>
<dbReference type="PROSITE" id="PS01031">
    <property type="entry name" value="SHSP"/>
    <property type="match status" value="1"/>
</dbReference>
<comment type="caution">
    <text evidence="8">The sequence shown here is derived from an EMBL/GenBank/DDBJ whole genome shotgun (WGS) entry which is preliminary data.</text>
</comment>
<evidence type="ECO:0000256" key="5">
    <source>
        <dbReference type="RuleBase" id="RU003616"/>
    </source>
</evidence>
<evidence type="ECO:0000259" key="7">
    <source>
        <dbReference type="PROSITE" id="PS01031"/>
    </source>
</evidence>
<feature type="region of interest" description="Disordered" evidence="6">
    <location>
        <begin position="117"/>
        <end position="172"/>
    </location>
</feature>
<evidence type="ECO:0000256" key="1">
    <source>
        <dbReference type="ARBA" id="ARBA00004162"/>
    </source>
</evidence>
<dbReference type="InterPro" id="IPR002068">
    <property type="entry name" value="A-crystallin/Hsp20_dom"/>
</dbReference>
<proteinExistence type="inferred from homology"/>
<dbReference type="GO" id="GO:0005886">
    <property type="term" value="C:plasma membrane"/>
    <property type="evidence" value="ECO:0007669"/>
    <property type="project" value="UniProtKB-SubCell"/>
</dbReference>
<keyword evidence="9" id="KW-1185">Reference proteome</keyword>
<comment type="subcellular location">
    <subcellularLocation>
        <location evidence="1">Cell membrane</location>
        <topology evidence="1">Single-pass membrane protein</topology>
    </subcellularLocation>
</comment>
<evidence type="ECO:0000313" key="9">
    <source>
        <dbReference type="Proteomes" id="UP000583929"/>
    </source>
</evidence>
<feature type="compositionally biased region" description="Basic and acidic residues" evidence="6">
    <location>
        <begin position="128"/>
        <end position="168"/>
    </location>
</feature>
<evidence type="ECO:0000256" key="4">
    <source>
        <dbReference type="PROSITE-ProRule" id="PRU00285"/>
    </source>
</evidence>
<comment type="similarity">
    <text evidence="4 5">Belongs to the small heat shock protein (HSP20) family.</text>
</comment>
<accession>A0A7J6I7C9</accession>
<feature type="domain" description="SHSP" evidence="7">
    <location>
        <begin position="22"/>
        <end position="126"/>
    </location>
</feature>
<organism evidence="8 9">
    <name type="scientific">Cannabis sativa</name>
    <name type="common">Hemp</name>
    <name type="synonym">Marijuana</name>
    <dbReference type="NCBI Taxonomy" id="3483"/>
    <lineage>
        <taxon>Eukaryota</taxon>
        <taxon>Viridiplantae</taxon>
        <taxon>Streptophyta</taxon>
        <taxon>Embryophyta</taxon>
        <taxon>Tracheophyta</taxon>
        <taxon>Spermatophyta</taxon>
        <taxon>Magnoliopsida</taxon>
        <taxon>eudicotyledons</taxon>
        <taxon>Gunneridae</taxon>
        <taxon>Pentapetalae</taxon>
        <taxon>rosids</taxon>
        <taxon>fabids</taxon>
        <taxon>Rosales</taxon>
        <taxon>Cannabaceae</taxon>
        <taxon>Cannabis</taxon>
    </lineage>
</organism>
<keyword evidence="3" id="KW-0611">Plant defense</keyword>
<dbReference type="PANTHER" id="PTHR43670">
    <property type="entry name" value="HEAT SHOCK PROTEIN 26"/>
    <property type="match status" value="1"/>
</dbReference>